<reference evidence="3 4" key="1">
    <citation type="submission" date="2019-02" db="EMBL/GenBank/DDBJ databases">
        <title>Genomic Encyclopedia of Type Strains, Phase IV (KMG-IV): sequencing the most valuable type-strain genomes for metagenomic binning, comparative biology and taxonomic classification.</title>
        <authorList>
            <person name="Goeker M."/>
        </authorList>
    </citation>
    <scope>NUCLEOTIDE SEQUENCE [LARGE SCALE GENOMIC DNA]</scope>
    <source>
        <strain evidence="3 4">DSM 21223</strain>
    </source>
</reference>
<evidence type="ECO:0000256" key="2">
    <source>
        <dbReference type="ARBA" id="ARBA00022679"/>
    </source>
</evidence>
<organism evidence="3 4">
    <name type="scientific">Azospira oryzae</name>
    <dbReference type="NCBI Taxonomy" id="146939"/>
    <lineage>
        <taxon>Bacteria</taxon>
        <taxon>Pseudomonadati</taxon>
        <taxon>Pseudomonadota</taxon>
        <taxon>Betaproteobacteria</taxon>
        <taxon>Rhodocyclales</taxon>
        <taxon>Rhodocyclaceae</taxon>
        <taxon>Azospira</taxon>
    </lineage>
</organism>
<dbReference type="InterPro" id="IPR002516">
    <property type="entry name" value="Glyco_trans_11"/>
</dbReference>
<accession>A0ABY0IUV4</accession>
<evidence type="ECO:0000313" key="4">
    <source>
        <dbReference type="Proteomes" id="UP000292136"/>
    </source>
</evidence>
<dbReference type="Pfam" id="PF01531">
    <property type="entry name" value="Glyco_transf_11"/>
    <property type="match status" value="1"/>
</dbReference>
<dbReference type="PANTHER" id="PTHR11927:SF9">
    <property type="entry name" value="L-FUCOSYLTRANSFERASE"/>
    <property type="match status" value="1"/>
</dbReference>
<gene>
    <name evidence="3" type="ORF">EV678_1609</name>
</gene>
<name>A0ABY0IUV4_9RHOO</name>
<keyword evidence="1" id="KW-0328">Glycosyltransferase</keyword>
<protein>
    <submittedName>
        <fullName evidence="3">Glycosyl transferase family 11</fullName>
    </submittedName>
</protein>
<evidence type="ECO:0000313" key="3">
    <source>
        <dbReference type="EMBL" id="RZT90788.1"/>
    </source>
</evidence>
<dbReference type="GO" id="GO:0016740">
    <property type="term" value="F:transferase activity"/>
    <property type="evidence" value="ECO:0007669"/>
    <property type="project" value="UniProtKB-KW"/>
</dbReference>
<evidence type="ECO:0000256" key="1">
    <source>
        <dbReference type="ARBA" id="ARBA00022676"/>
    </source>
</evidence>
<dbReference type="PANTHER" id="PTHR11927">
    <property type="entry name" value="GALACTOSIDE 2-L-FUCOSYLTRANSFERASE"/>
    <property type="match status" value="1"/>
</dbReference>
<sequence length="311" mass="34483">MQSPACIAGARAWWVGYGMAEAMQPVVVGLSGGLGNQMFQYAAGRALAHRLGHPLSLDLSWFQGRGDRHFALAPFHIAASLERAWPRLPPAMQAQLSRLSRRWAPRIMGAPVFREPHFHYVPAFAALAAPVFLEGYWQSERYFRELREPLLQDFSLRQPLPASCQPILAAIGNSDAICVHVRRGDYLSNPVAAKVHGVCPVDYYQQGVAELSASLARPHCFVFSDDPEWVRGSLAFPCPMTVVDVNGPAEAHFDLALMAACQHFVIANSSLSWWGAWLGQAAGKRVIAPSRWFLTSDKDARDLLPPSWERR</sequence>
<keyword evidence="4" id="KW-1185">Reference proteome</keyword>
<comment type="caution">
    <text evidence="3">The sequence shown here is derived from an EMBL/GenBank/DDBJ whole genome shotgun (WGS) entry which is preliminary data.</text>
</comment>
<proteinExistence type="predicted"/>
<keyword evidence="2 3" id="KW-0808">Transferase</keyword>
<dbReference type="EMBL" id="SHKM01000001">
    <property type="protein sequence ID" value="RZT90788.1"/>
    <property type="molecule type" value="Genomic_DNA"/>
</dbReference>
<dbReference type="CDD" id="cd11301">
    <property type="entry name" value="Fut1_Fut2_like"/>
    <property type="match status" value="1"/>
</dbReference>
<dbReference type="Proteomes" id="UP000292136">
    <property type="component" value="Unassembled WGS sequence"/>
</dbReference>